<reference evidence="1" key="1">
    <citation type="submission" date="2020-01" db="EMBL/GenBank/DDBJ databases">
        <authorList>
            <person name="Meier V. D."/>
            <person name="Meier V D."/>
        </authorList>
    </citation>
    <scope>NUCLEOTIDE SEQUENCE</scope>
    <source>
        <strain evidence="1">HLG_WM_MAG_09</strain>
    </source>
</reference>
<dbReference type="EMBL" id="CACVAT010000261">
    <property type="protein sequence ID" value="CAA6816509.1"/>
    <property type="molecule type" value="Genomic_DNA"/>
</dbReference>
<proteinExistence type="predicted"/>
<name>A0A6S6TNP2_9GAMM</name>
<accession>A0A6S6TNP2</accession>
<gene>
    <name evidence="1" type="ORF">HELGO_WM36937</name>
</gene>
<sequence>MQLMIDVPNEIGEQLQKLSKPELVRALRLVVKNPPPHLGTTKKKNTSQYQKYSSVWNVGGA</sequence>
<dbReference type="AlphaFoldDB" id="A0A6S6TNP2"/>
<evidence type="ECO:0000313" key="1">
    <source>
        <dbReference type="EMBL" id="CAA6816509.1"/>
    </source>
</evidence>
<protein>
    <submittedName>
        <fullName evidence="1">Uncharacterized protein</fullName>
    </submittedName>
</protein>
<organism evidence="1">
    <name type="scientific">uncultured Thiotrichaceae bacterium</name>
    <dbReference type="NCBI Taxonomy" id="298394"/>
    <lineage>
        <taxon>Bacteria</taxon>
        <taxon>Pseudomonadati</taxon>
        <taxon>Pseudomonadota</taxon>
        <taxon>Gammaproteobacteria</taxon>
        <taxon>Thiotrichales</taxon>
        <taxon>Thiotrichaceae</taxon>
        <taxon>environmental samples</taxon>
    </lineage>
</organism>